<keyword evidence="2" id="KW-1185">Reference proteome</keyword>
<organism evidence="1 2">
    <name type="scientific">Paraburkholderia fynbosensis</name>
    <dbReference type="NCBI Taxonomy" id="1200993"/>
    <lineage>
        <taxon>Bacteria</taxon>
        <taxon>Pseudomonadati</taxon>
        <taxon>Pseudomonadota</taxon>
        <taxon>Betaproteobacteria</taxon>
        <taxon>Burkholderiales</taxon>
        <taxon>Burkholderiaceae</taxon>
        <taxon>Paraburkholderia</taxon>
    </lineage>
</organism>
<name>A0A6J5H540_9BURK</name>
<reference evidence="1 2" key="1">
    <citation type="submission" date="2020-04" db="EMBL/GenBank/DDBJ databases">
        <authorList>
            <person name="De Canck E."/>
        </authorList>
    </citation>
    <scope>NUCLEOTIDE SEQUENCE [LARGE SCALE GENOMIC DNA]</scope>
    <source>
        <strain evidence="1 2">LMG 27177</strain>
    </source>
</reference>
<dbReference type="AlphaFoldDB" id="A0A6J5H540"/>
<protein>
    <submittedName>
        <fullName evidence="1">Uncharacterized protein</fullName>
    </submittedName>
</protein>
<evidence type="ECO:0000313" key="2">
    <source>
        <dbReference type="Proteomes" id="UP000494252"/>
    </source>
</evidence>
<dbReference type="Proteomes" id="UP000494252">
    <property type="component" value="Unassembled WGS sequence"/>
</dbReference>
<accession>A0A6J5H540</accession>
<sequence>MYYVLDSGDNTYGIMNNGSPISQPYNAFTTFVSAHPDN</sequence>
<proteinExistence type="predicted"/>
<gene>
    <name evidence="1" type="ORF">LMG27177_07382</name>
</gene>
<evidence type="ECO:0000313" key="1">
    <source>
        <dbReference type="EMBL" id="CAB3810685.1"/>
    </source>
</evidence>
<dbReference type="EMBL" id="CADIKI010000041">
    <property type="protein sequence ID" value="CAB3810685.1"/>
    <property type="molecule type" value="Genomic_DNA"/>
</dbReference>